<dbReference type="AlphaFoldDB" id="A0A4Y8DF65"/>
<dbReference type="Proteomes" id="UP000297299">
    <property type="component" value="Unassembled WGS sequence"/>
</dbReference>
<keyword evidence="2" id="KW-1185">Reference proteome</keyword>
<reference evidence="1 2" key="1">
    <citation type="submission" date="2017-11" db="EMBL/GenBank/DDBJ databases">
        <title>Comparative genomics of Botrytis spp.</title>
        <authorList>
            <person name="Valero-Jimenez C.A."/>
            <person name="Tapia P."/>
            <person name="Veloso J."/>
            <person name="Silva-Moreno E."/>
            <person name="Staats M."/>
            <person name="Valdes J.H."/>
            <person name="Van Kan J.A.L."/>
        </authorList>
    </citation>
    <scope>NUCLEOTIDE SEQUENCE [LARGE SCALE GENOMIC DNA]</scope>
    <source>
        <strain evidence="1 2">MUCL2830</strain>
    </source>
</reference>
<dbReference type="STRING" id="38488.A0A4Y8DF65"/>
<protein>
    <submittedName>
        <fullName evidence="1">Uncharacterized protein</fullName>
    </submittedName>
</protein>
<dbReference type="OrthoDB" id="3435367at2759"/>
<evidence type="ECO:0000313" key="2">
    <source>
        <dbReference type="Proteomes" id="UP000297299"/>
    </source>
</evidence>
<accession>A0A4Y8DF65</accession>
<dbReference type="EMBL" id="PHWZ01000018">
    <property type="protein sequence ID" value="TEY84229.1"/>
    <property type="molecule type" value="Genomic_DNA"/>
</dbReference>
<organism evidence="1 2">
    <name type="scientific">Botryotinia calthae</name>
    <dbReference type="NCBI Taxonomy" id="38488"/>
    <lineage>
        <taxon>Eukaryota</taxon>
        <taxon>Fungi</taxon>
        <taxon>Dikarya</taxon>
        <taxon>Ascomycota</taxon>
        <taxon>Pezizomycotina</taxon>
        <taxon>Leotiomycetes</taxon>
        <taxon>Helotiales</taxon>
        <taxon>Sclerotiniaceae</taxon>
        <taxon>Botryotinia</taxon>
    </lineage>
</organism>
<comment type="caution">
    <text evidence="1">The sequence shown here is derived from an EMBL/GenBank/DDBJ whole genome shotgun (WGS) entry which is preliminary data.</text>
</comment>
<proteinExistence type="predicted"/>
<gene>
    <name evidence="1" type="ORF">BOTCAL_0018g00060</name>
</gene>
<evidence type="ECO:0000313" key="1">
    <source>
        <dbReference type="EMBL" id="TEY84229.1"/>
    </source>
</evidence>
<name>A0A4Y8DF65_9HELO</name>
<sequence>MTVSINQADLHSVQGFFWDLTERIGIKRFDFSPANSENEKKLTIQAHCRITERLLKLLNEEPNNETVSLVGYELEFLPHHIGEVKKALLLDKGKVEGLAFQVIAKILVDLLSDAEAIEKFCDISGKMPYSWWRNVSLNNIRDFLRDERTIAQLEPKERRWVNVNTILEEKADFYRPITLMVAKKWLQDTSRTWNAYNSYEWVNKLVDIEELYDDDINDTKIDSPRLDSTYSARMRKRILSRATWARKALNLDEESLWYERISQTFYEANESKMAIEYFNKAKSFAFYYWTVNEYLALAYSQSRSLDDDSWRECASYELESAITALKSMQMENKSSEDERSDSLARILDLNQALFRNLAQLTLW</sequence>